<organism evidence="2">
    <name type="scientific">marine sediment metagenome</name>
    <dbReference type="NCBI Taxonomy" id="412755"/>
    <lineage>
        <taxon>unclassified sequences</taxon>
        <taxon>metagenomes</taxon>
        <taxon>ecological metagenomes</taxon>
    </lineage>
</organism>
<evidence type="ECO:0000313" key="2">
    <source>
        <dbReference type="EMBL" id="KKN35844.1"/>
    </source>
</evidence>
<reference evidence="2" key="1">
    <citation type="journal article" date="2015" name="Nature">
        <title>Complex archaea that bridge the gap between prokaryotes and eukaryotes.</title>
        <authorList>
            <person name="Spang A."/>
            <person name="Saw J.H."/>
            <person name="Jorgensen S.L."/>
            <person name="Zaremba-Niedzwiedzka K."/>
            <person name="Martijn J."/>
            <person name="Lind A.E."/>
            <person name="van Eijk R."/>
            <person name="Schleper C."/>
            <person name="Guy L."/>
            <person name="Ettema T.J."/>
        </authorList>
    </citation>
    <scope>NUCLEOTIDE SEQUENCE</scope>
</reference>
<dbReference type="InterPro" id="IPR041049">
    <property type="entry name" value="DUF5615"/>
</dbReference>
<sequence>MKYKFFCDENITKKLQTTIKKYGFQVDSVRNREIFGIKNGDLNTLMNSENFTLITFDKDFLEEKFSANQGIIILDVNPNRDEFTIPLLEKFLDLLKKDKIDCTNRKLVLNQDFYLN</sequence>
<comment type="caution">
    <text evidence="2">The sequence shown here is derived from an EMBL/GenBank/DDBJ whole genome shotgun (WGS) entry which is preliminary data.</text>
</comment>
<gene>
    <name evidence="2" type="ORF">LCGC14_0779660</name>
</gene>
<dbReference type="EMBL" id="LAZR01002007">
    <property type="protein sequence ID" value="KKN35844.1"/>
    <property type="molecule type" value="Genomic_DNA"/>
</dbReference>
<name>A0A0F9Q055_9ZZZZ</name>
<dbReference type="Pfam" id="PF18480">
    <property type="entry name" value="DUF5615"/>
    <property type="match status" value="1"/>
</dbReference>
<proteinExistence type="predicted"/>
<protein>
    <recommendedName>
        <fullName evidence="1">DUF5615 domain-containing protein</fullName>
    </recommendedName>
</protein>
<feature type="domain" description="DUF5615" evidence="1">
    <location>
        <begin position="4"/>
        <end position="94"/>
    </location>
</feature>
<dbReference type="AlphaFoldDB" id="A0A0F9Q055"/>
<evidence type="ECO:0000259" key="1">
    <source>
        <dbReference type="Pfam" id="PF18480"/>
    </source>
</evidence>
<accession>A0A0F9Q055</accession>